<dbReference type="Gene3D" id="1.10.3300.10">
    <property type="entry name" value="Jann2411-like domain"/>
    <property type="match status" value="1"/>
</dbReference>
<proteinExistence type="predicted"/>
<dbReference type="Pfam" id="PF07336">
    <property type="entry name" value="ABATE"/>
    <property type="match status" value="1"/>
</dbReference>
<comment type="caution">
    <text evidence="2">The sequence shown here is derived from an EMBL/GenBank/DDBJ whole genome shotgun (WGS) entry which is preliminary data.</text>
</comment>
<accession>A0ABW2KA92</accession>
<dbReference type="SUPFAM" id="SSF160904">
    <property type="entry name" value="Jann2411-like"/>
    <property type="match status" value="1"/>
</dbReference>
<reference evidence="3" key="1">
    <citation type="journal article" date="2019" name="Int. J. Syst. Evol. Microbiol.">
        <title>The Global Catalogue of Microorganisms (GCM) 10K type strain sequencing project: providing services to taxonomists for standard genome sequencing and annotation.</title>
        <authorList>
            <consortium name="The Broad Institute Genomics Platform"/>
            <consortium name="The Broad Institute Genome Sequencing Center for Infectious Disease"/>
            <person name="Wu L."/>
            <person name="Ma J."/>
        </authorList>
    </citation>
    <scope>NUCLEOTIDE SEQUENCE [LARGE SCALE GENOMIC DNA]</scope>
    <source>
        <strain evidence="3">CGMCC 4.7382</strain>
    </source>
</reference>
<dbReference type="Pfam" id="PF11706">
    <property type="entry name" value="zf-CGNR"/>
    <property type="match status" value="1"/>
</dbReference>
<dbReference type="Proteomes" id="UP001596540">
    <property type="component" value="Unassembled WGS sequence"/>
</dbReference>
<evidence type="ECO:0000313" key="2">
    <source>
        <dbReference type="EMBL" id="MFC7326203.1"/>
    </source>
</evidence>
<gene>
    <name evidence="2" type="ORF">ACFQRF_00495</name>
</gene>
<sequence length="194" mass="20707">MRIPFGDYPRGAHVATALVSTSPVVRRRTGEALPDPVALARFLAEHGVHPDALAGGRPPTGTDLDQTYALRREIRDILASGTEEEAVAGANALVTRAGTGPVLAPDADGGWRWCVTTAPGATLADELAVFTGTGLLGVLRALGHDRFRRCASPVCDGLFADTSRAGRRRYCMPERCGNRVNVANHRARRTRTGR</sequence>
<dbReference type="PANTHER" id="PTHR35525:SF3">
    <property type="entry name" value="BLL6575 PROTEIN"/>
    <property type="match status" value="1"/>
</dbReference>
<dbReference type="InterPro" id="IPR023286">
    <property type="entry name" value="ABATE_dom_sf"/>
</dbReference>
<evidence type="ECO:0000259" key="1">
    <source>
        <dbReference type="Pfam" id="PF11706"/>
    </source>
</evidence>
<organism evidence="2 3">
    <name type="scientific">Marinactinospora rubrisoli</name>
    <dbReference type="NCBI Taxonomy" id="2715399"/>
    <lineage>
        <taxon>Bacteria</taxon>
        <taxon>Bacillati</taxon>
        <taxon>Actinomycetota</taxon>
        <taxon>Actinomycetes</taxon>
        <taxon>Streptosporangiales</taxon>
        <taxon>Nocardiopsidaceae</taxon>
        <taxon>Marinactinospora</taxon>
    </lineage>
</organism>
<name>A0ABW2KA92_9ACTN</name>
<dbReference type="PANTHER" id="PTHR35525">
    <property type="entry name" value="BLL6575 PROTEIN"/>
    <property type="match status" value="1"/>
</dbReference>
<feature type="domain" description="Zinc finger CGNR" evidence="1">
    <location>
        <begin position="146"/>
        <end position="189"/>
    </location>
</feature>
<keyword evidence="3" id="KW-1185">Reference proteome</keyword>
<dbReference type="InterPro" id="IPR010852">
    <property type="entry name" value="ABATE"/>
</dbReference>
<dbReference type="EMBL" id="JBHTBH010000001">
    <property type="protein sequence ID" value="MFC7326203.1"/>
    <property type="molecule type" value="Genomic_DNA"/>
</dbReference>
<evidence type="ECO:0000313" key="3">
    <source>
        <dbReference type="Proteomes" id="UP001596540"/>
    </source>
</evidence>
<protein>
    <submittedName>
        <fullName evidence="2">CGNR zinc finger domain-containing protein</fullName>
    </submittedName>
</protein>
<dbReference type="InterPro" id="IPR021005">
    <property type="entry name" value="Znf_CGNR"/>
</dbReference>